<sequence>MELRPLAHVSLRDQVVTTAIMLCLADLVETLQGDPRPNGYSRPFQPTVSYGNRLFCDVSTEGLHEHRWGSSKLYRGFSQDYKTFVERPDHVAASLPVPADHRLVVIQSDLSQFYDRVRPGLLHSKLATLLGPQADPAFLQLARQVFDWRWSEQDVGWVRRYAREKDIEGFEAICLPQGLVSSGFFANVVMLDFDQRLLGDSGSSIGSGIVLEDTSRYVDDLRLVATAPIALPLAEIEQFVFDHLTSALSATAPGLEPSRKKTRAANIGGEVRPLLRQSRKMARIQQSISGGFDVARGQEVIDAVQSLIRAQEHYSREDADNQTRATRNGRDKRLPVPDVKDATVARFAAARFRATYRSLRPLLIDPNGEDAELLSQMEAPIPYSLDQPTKVDLDEEARNFALNLVQSCIENPSNVRLLRIGLDIWPSVQELGDVLKLLRPYLTKADSPARRVALYCLSEVFKAGATETGFVKDVESLSPKLDLDAFRTLLSKEAVFVLERGRSIPWYLLQQAFLVVAAFRTKLPDRTTRRLLSSSEGGDIERHVRFIRFLNGDFTKLSAEDFASFAVMARRSMLNKDEAVSLVSYELDDEILREVRRRDPGFASELSQPKQKQDRAPATGMPKGEKWIRLSDAVDPASGVDLRHEVGIASLFATLAEHKATKKLPEALLPWHIELRTRKSLGHDRITEIRVNDFVPMDDDPLAALYAPPNWCPAAEQWRFQFGYLARFILTGNLDFTVVPRASWRENHPVYRPVQSHWYQRTYGLHSGLEGFGDDWLAISEDTEEILYTLLAWPGCRERDDGWVRMAPRDLITFFRYHLAAARKRIGKGTETLMLRVAAPLFQDPSERPLKGCVVQTIMPHEFDPLDLTKSDPAFRKRHRLHLTTALAAVEKMMDLRATHEEVDKRLDWLILPELAVHPDDVNRYLLPFARRYKAMILAGLTYQHLHPGLPAVNSAMWLLPQLVPGRGLQMKKRRQGKAHLAAKEVEWEALGLVRSFRPCQWLVGYEWDKRGDERPLWLSAAVCYDSTDLSLASDLRKLSDVFAIPALNKDVGTFDQMAIALHYHMYQLVIVANNGRYGGSNAHVPKKERHIKQVFHSHGQPQASISFFEINDIRDMINRRQSGLAPTKGVHPDNVWKYPPANF</sequence>
<proteinExistence type="inferred from homology"/>
<evidence type="ECO:0000256" key="1">
    <source>
        <dbReference type="ARBA" id="ARBA00034120"/>
    </source>
</evidence>
<name>A0ABS7LFT4_9HYPH</name>
<evidence type="ECO:0000313" key="3">
    <source>
        <dbReference type="EMBL" id="MBY3590280.1"/>
    </source>
</evidence>
<dbReference type="GO" id="GO:0003964">
    <property type="term" value="F:RNA-directed DNA polymerase activity"/>
    <property type="evidence" value="ECO:0007669"/>
    <property type="project" value="UniProtKB-KW"/>
</dbReference>
<dbReference type="PANTHER" id="PTHR34047:SF8">
    <property type="entry name" value="PROTEIN YKFC"/>
    <property type="match status" value="1"/>
</dbReference>
<protein>
    <submittedName>
        <fullName evidence="3">RNA-directed DNA polymerase</fullName>
    </submittedName>
</protein>
<dbReference type="PANTHER" id="PTHR34047">
    <property type="entry name" value="NUCLEAR INTRON MATURASE 1, MITOCHONDRIAL-RELATED"/>
    <property type="match status" value="1"/>
</dbReference>
<keyword evidence="3" id="KW-0808">Transferase</keyword>
<accession>A0ABS7LFT4</accession>
<evidence type="ECO:0000313" key="4">
    <source>
        <dbReference type="Proteomes" id="UP000720124"/>
    </source>
</evidence>
<feature type="region of interest" description="Disordered" evidence="2">
    <location>
        <begin position="602"/>
        <end position="622"/>
    </location>
</feature>
<gene>
    <name evidence="3" type="ORF">HJA87_10340</name>
</gene>
<dbReference type="Proteomes" id="UP000720124">
    <property type="component" value="Unassembled WGS sequence"/>
</dbReference>
<organism evidence="3 4">
    <name type="scientific">Rhizobium bangladeshense</name>
    <dbReference type="NCBI Taxonomy" id="1138189"/>
    <lineage>
        <taxon>Bacteria</taxon>
        <taxon>Pseudomonadati</taxon>
        <taxon>Pseudomonadota</taxon>
        <taxon>Alphaproteobacteria</taxon>
        <taxon>Hyphomicrobiales</taxon>
        <taxon>Rhizobiaceae</taxon>
        <taxon>Rhizobium/Agrobacterium group</taxon>
        <taxon>Rhizobium</taxon>
    </lineage>
</organism>
<dbReference type="EMBL" id="JABTXI010000003">
    <property type="protein sequence ID" value="MBY3590280.1"/>
    <property type="molecule type" value="Genomic_DNA"/>
</dbReference>
<evidence type="ECO:0000256" key="2">
    <source>
        <dbReference type="SAM" id="MobiDB-lite"/>
    </source>
</evidence>
<dbReference type="CDD" id="cd01646">
    <property type="entry name" value="RT_Bac_retron_I"/>
    <property type="match status" value="1"/>
</dbReference>
<dbReference type="RefSeq" id="WP_221142648.1">
    <property type="nucleotide sequence ID" value="NZ_JABDWY010000013.1"/>
</dbReference>
<dbReference type="InterPro" id="IPR051083">
    <property type="entry name" value="GrpII_Intron_Splice-Mob/Def"/>
</dbReference>
<reference evidence="3 4" key="1">
    <citation type="submission" date="2020-06" db="EMBL/GenBank/DDBJ databases">
        <title>Global-level population genomics: horizontal gene transfer, symbiosis and evolution in Rhizobia.</title>
        <authorList>
            <person name="Gai Y."/>
        </authorList>
    </citation>
    <scope>NUCLEOTIDE SEQUENCE [LARGE SCALE GENOMIC DNA]</scope>
    <source>
        <strain evidence="3 4">PLR6_1b</strain>
    </source>
</reference>
<comment type="caution">
    <text evidence="3">The sequence shown here is derived from an EMBL/GenBank/DDBJ whole genome shotgun (WGS) entry which is preliminary data.</text>
</comment>
<keyword evidence="4" id="KW-1185">Reference proteome</keyword>
<comment type="similarity">
    <text evidence="1">Belongs to the bacterial reverse transcriptase family.</text>
</comment>
<feature type="region of interest" description="Disordered" evidence="2">
    <location>
        <begin position="313"/>
        <end position="335"/>
    </location>
</feature>
<keyword evidence="3" id="KW-0548">Nucleotidyltransferase</keyword>
<keyword evidence="3" id="KW-0695">RNA-directed DNA polymerase</keyword>